<evidence type="ECO:0000256" key="1">
    <source>
        <dbReference type="ARBA" id="ARBA00022729"/>
    </source>
</evidence>
<comment type="caution">
    <text evidence="4">The sequence shown here is derived from an EMBL/GenBank/DDBJ whole genome shotgun (WGS) entry which is preliminary data.</text>
</comment>
<dbReference type="InterPro" id="IPR030916">
    <property type="entry name" value="ELWxxDGT_rpt"/>
</dbReference>
<reference evidence="5" key="1">
    <citation type="journal article" date="2019" name="Int. J. Syst. Evol. Microbiol.">
        <title>The Global Catalogue of Microorganisms (GCM) 10K type strain sequencing project: providing services to taxonomists for standard genome sequencing and annotation.</title>
        <authorList>
            <consortium name="The Broad Institute Genomics Platform"/>
            <consortium name="The Broad Institute Genome Sequencing Center for Infectious Disease"/>
            <person name="Wu L."/>
            <person name="Ma J."/>
        </authorList>
    </citation>
    <scope>NUCLEOTIDE SEQUENCE [LARGE SCALE GENOMIC DNA]</scope>
    <source>
        <strain evidence="5">KCTC 32514</strain>
    </source>
</reference>
<organism evidence="4 5">
    <name type="scientific">Psychroserpens luteus</name>
    <dbReference type="NCBI Taxonomy" id="1434066"/>
    <lineage>
        <taxon>Bacteria</taxon>
        <taxon>Pseudomonadati</taxon>
        <taxon>Bacteroidota</taxon>
        <taxon>Flavobacteriia</taxon>
        <taxon>Flavobacteriales</taxon>
        <taxon>Flavobacteriaceae</taxon>
        <taxon>Psychroserpens</taxon>
    </lineage>
</organism>
<proteinExistence type="predicted"/>
<feature type="signal peptide" evidence="2">
    <location>
        <begin position="1"/>
        <end position="26"/>
    </location>
</feature>
<feature type="chain" id="PRO_5046244490" evidence="2">
    <location>
        <begin position="27"/>
        <end position="548"/>
    </location>
</feature>
<gene>
    <name evidence="4" type="ORF">ACFS29_13125</name>
</gene>
<dbReference type="RefSeq" id="WP_194506545.1">
    <property type="nucleotide sequence ID" value="NZ_JADILU010000001.1"/>
</dbReference>
<evidence type="ECO:0000313" key="5">
    <source>
        <dbReference type="Proteomes" id="UP001597548"/>
    </source>
</evidence>
<evidence type="ECO:0000256" key="2">
    <source>
        <dbReference type="SAM" id="SignalP"/>
    </source>
</evidence>
<dbReference type="Pfam" id="PF18962">
    <property type="entry name" value="Por_Secre_tail"/>
    <property type="match status" value="1"/>
</dbReference>
<dbReference type="NCBIfam" id="TIGR04183">
    <property type="entry name" value="Por_Secre_tail"/>
    <property type="match status" value="1"/>
</dbReference>
<keyword evidence="1 2" id="KW-0732">Signal</keyword>
<sequence length="548" mass="58920">MKTQLHMKILIFTLFLIVPTSTFSQASLLKDIYNGTGNSNPSEVLDMGSYGIFNANNNINGTEPWITDGTTNGTILLKDIRISTLGSGAYYFTKVNDLALFVAFTNANGNELWKTDGTQSGTVLVKDIVVGENSAKPNNLINFNGDLLFTVRLDGNNPDVIWQSDGTEQGTTQVKNIRPNSSQGARVSKFVTTGFGLMFFTATDGVHGEELWASDGTEAGTYMVKDINNTIYGSGVNHITALGGNVYFQVRAASGASSLWKSDGTEAGTSVVVASLYLTDNSTSIVIFNGKLYFAGGIQGGSTGTELWVSDGTAVGTFLVKDINPGTSPSAPISFQVAGDKLFFKAITNINGAELWVTDGTEAGTNLVKDIYPGNTDSLTFSDTQNLLQAIGNDVYFSARDGSITGDTLWVSDGTEAGTYSITDTYPNSNDNIDEIFAVNNILLFTANSPTYGNEFWRLDNTLSADEYINSSKISIYPNPVKNVLTIETTFTGNLQLNVMNQLGQLVLRQNQSLSSISLDVSNISKGLYFLNIASENGNSQTIKFIKN</sequence>
<protein>
    <submittedName>
        <fullName evidence="4">ELWxxDGT repeat protein</fullName>
    </submittedName>
</protein>
<evidence type="ECO:0000313" key="4">
    <source>
        <dbReference type="EMBL" id="MFD2916590.1"/>
    </source>
</evidence>
<dbReference type="InterPro" id="IPR026444">
    <property type="entry name" value="Secre_tail"/>
</dbReference>
<name>A0ABW5ZU70_9FLAO</name>
<dbReference type="NCBIfam" id="TIGR04534">
    <property type="entry name" value="ELWxxDGT_rpt"/>
    <property type="match status" value="1"/>
</dbReference>
<keyword evidence="5" id="KW-1185">Reference proteome</keyword>
<feature type="domain" description="Secretion system C-terminal sorting" evidence="3">
    <location>
        <begin position="476"/>
        <end position="544"/>
    </location>
</feature>
<accession>A0ABW5ZU70</accession>
<evidence type="ECO:0000259" key="3">
    <source>
        <dbReference type="Pfam" id="PF18962"/>
    </source>
</evidence>
<dbReference type="EMBL" id="JBHUOS010000010">
    <property type="protein sequence ID" value="MFD2916590.1"/>
    <property type="molecule type" value="Genomic_DNA"/>
</dbReference>
<dbReference type="Proteomes" id="UP001597548">
    <property type="component" value="Unassembled WGS sequence"/>
</dbReference>